<dbReference type="OrthoDB" id="2499021at2759"/>
<accession>A0A2N5SR64</accession>
<proteinExistence type="predicted"/>
<gene>
    <name evidence="2" type="ORF">PCANC_16506</name>
</gene>
<sequence>MSDLAVATNLPLVLERQPSPELHITGSLFPNAKPIPLQRNNHHNLNIACAGGLDFPKALLDRITPPLDWSSLSSNQSSNPAADQANRQQRIRINYSDLETTPSSSCLTSSLQLTLLSWTPIASMNIPAVTEGKGEDLSNKTNHRPVSGHFVAQIIVPPHHSSISTAKIIEETPRLVTAINVSLSNSEQLATHTCLNRSTRWSAPTPLVVPTDEAKWRHHLRIKSSYAKVDPFPSPTPGKRFSNIGTPGDHSPRQASLPDWVIHEYLSAGDNRKKLDPRGPSNSLRIHPTCNSQNLDVQYIQKVSIYLNLLSFLLRAISTDPRQSFLSSP</sequence>
<evidence type="ECO:0000256" key="1">
    <source>
        <dbReference type="SAM" id="MobiDB-lite"/>
    </source>
</evidence>
<comment type="caution">
    <text evidence="2">The sequence shown here is derived from an EMBL/GenBank/DDBJ whole genome shotgun (WGS) entry which is preliminary data.</text>
</comment>
<protein>
    <submittedName>
        <fullName evidence="2">Uncharacterized protein</fullName>
    </submittedName>
</protein>
<evidence type="ECO:0000313" key="2">
    <source>
        <dbReference type="EMBL" id="PLW15723.1"/>
    </source>
</evidence>
<evidence type="ECO:0000313" key="3">
    <source>
        <dbReference type="Proteomes" id="UP000235388"/>
    </source>
</evidence>
<dbReference type="EMBL" id="PGCJ01000888">
    <property type="protein sequence ID" value="PLW15723.1"/>
    <property type="molecule type" value="Genomic_DNA"/>
</dbReference>
<feature type="region of interest" description="Disordered" evidence="1">
    <location>
        <begin position="228"/>
        <end position="255"/>
    </location>
</feature>
<keyword evidence="3" id="KW-1185">Reference proteome</keyword>
<reference evidence="2 3" key="1">
    <citation type="submission" date="2017-11" db="EMBL/GenBank/DDBJ databases">
        <title>De novo assembly and phasing of dikaryotic genomes from two isolates of Puccinia coronata f. sp. avenae, the causal agent of oat crown rust.</title>
        <authorList>
            <person name="Miller M.E."/>
            <person name="Zhang Y."/>
            <person name="Omidvar V."/>
            <person name="Sperschneider J."/>
            <person name="Schwessinger B."/>
            <person name="Raley C."/>
            <person name="Palmer J.M."/>
            <person name="Garnica D."/>
            <person name="Upadhyaya N."/>
            <person name="Rathjen J."/>
            <person name="Taylor J.M."/>
            <person name="Park R.F."/>
            <person name="Dodds P.N."/>
            <person name="Hirsch C.D."/>
            <person name="Kianian S.F."/>
            <person name="Figueroa M."/>
        </authorList>
    </citation>
    <scope>NUCLEOTIDE SEQUENCE [LARGE SCALE GENOMIC DNA]</scope>
    <source>
        <strain evidence="2">12NC29</strain>
    </source>
</reference>
<organism evidence="2 3">
    <name type="scientific">Puccinia coronata f. sp. avenae</name>
    <dbReference type="NCBI Taxonomy" id="200324"/>
    <lineage>
        <taxon>Eukaryota</taxon>
        <taxon>Fungi</taxon>
        <taxon>Dikarya</taxon>
        <taxon>Basidiomycota</taxon>
        <taxon>Pucciniomycotina</taxon>
        <taxon>Pucciniomycetes</taxon>
        <taxon>Pucciniales</taxon>
        <taxon>Pucciniaceae</taxon>
        <taxon>Puccinia</taxon>
    </lineage>
</organism>
<dbReference type="Proteomes" id="UP000235388">
    <property type="component" value="Unassembled WGS sequence"/>
</dbReference>
<dbReference type="AlphaFoldDB" id="A0A2N5SR64"/>
<name>A0A2N5SR64_9BASI</name>